<evidence type="ECO:0000256" key="8">
    <source>
        <dbReference type="ARBA" id="ARBA00023136"/>
    </source>
</evidence>
<feature type="domain" description="Amino acid permease/ SLC12A" evidence="10">
    <location>
        <begin position="1"/>
        <end position="219"/>
    </location>
</feature>
<keyword evidence="4" id="KW-1003">Cell membrane</keyword>
<feature type="transmembrane region" description="Helical" evidence="9">
    <location>
        <begin position="197"/>
        <end position="216"/>
    </location>
</feature>
<sequence>MPQAINAVPLRILLFYVLTLFVLMCIYPWPQIGTQGSPFVQIFDNLGIASAATILNIVVISAAVSAINSDIFGAGRMMYGLARDGQAPASFARLSRQGVPWMTVLVMGVTLLGGVLLNYLIPKDVFLLIASLATFATVWVWLMILLTQVAMRRSMSREEVTQLKFAVPFWPYGPAAAIVFMLFIFGVLGYFPDNRAALIVGAIWIVLLLIAYRLWVKPKALNHPH</sequence>
<evidence type="ECO:0000256" key="3">
    <source>
        <dbReference type="ARBA" id="ARBA00022448"/>
    </source>
</evidence>
<dbReference type="Gene3D" id="1.20.1740.10">
    <property type="entry name" value="Amino acid/polyamine transporter I"/>
    <property type="match status" value="1"/>
</dbReference>
<evidence type="ECO:0000259" key="10">
    <source>
        <dbReference type="Pfam" id="PF00324"/>
    </source>
</evidence>
<dbReference type="Proteomes" id="UP000018849">
    <property type="component" value="Unassembled WGS sequence"/>
</dbReference>
<organism evidence="11 12">
    <name type="scientific">Pseudomonas syringae pv. actinidiae ICMP 19096</name>
    <dbReference type="NCBI Taxonomy" id="1194405"/>
    <lineage>
        <taxon>Bacteria</taxon>
        <taxon>Pseudomonadati</taxon>
        <taxon>Pseudomonadota</taxon>
        <taxon>Gammaproteobacteria</taxon>
        <taxon>Pseudomonadales</taxon>
        <taxon>Pseudomonadaceae</taxon>
        <taxon>Pseudomonas</taxon>
        <taxon>Pseudomonas syringae</taxon>
    </lineage>
</organism>
<evidence type="ECO:0000256" key="6">
    <source>
        <dbReference type="ARBA" id="ARBA00022970"/>
    </source>
</evidence>
<dbReference type="AlphaFoldDB" id="A0A656JQ84"/>
<keyword evidence="6" id="KW-0029">Amino-acid transport</keyword>
<feature type="transmembrane region" description="Helical" evidence="9">
    <location>
        <begin position="12"/>
        <end position="29"/>
    </location>
</feature>
<comment type="similarity">
    <text evidence="2">Belongs to the amino acid-polyamine-organocation (APC) superfamily. Amino acid transporter (AAT) (TC 2.A.3.1) family.</text>
</comment>
<dbReference type="GO" id="GO:0006865">
    <property type="term" value="P:amino acid transport"/>
    <property type="evidence" value="ECO:0007669"/>
    <property type="project" value="UniProtKB-KW"/>
</dbReference>
<reference evidence="11 12" key="1">
    <citation type="journal article" date="2013" name="PLoS Pathog.">
        <title>Genomic analysis of the Kiwifruit pathogen Pseudomonas syringae pv. actinidiae provides insight into the origins of an emergent plant disease.</title>
        <authorList>
            <person name="McCann H.C."/>
            <person name="Rikkerink E.H."/>
            <person name="Bertels F."/>
            <person name="Fiers M."/>
            <person name="Lu A."/>
            <person name="Rees-George J."/>
            <person name="Andersen M.T."/>
            <person name="Gleave A.P."/>
            <person name="Haubold B."/>
            <person name="Wohlers M.W."/>
            <person name="Guttman D.S."/>
            <person name="Wang P.W."/>
            <person name="Straub C."/>
            <person name="Vanneste J.L."/>
            <person name="Rainey P.B."/>
            <person name="Templeton M.D."/>
        </authorList>
    </citation>
    <scope>NUCLEOTIDE SEQUENCE [LARGE SCALE GENOMIC DNA]</scope>
    <source>
        <strain evidence="11 12">ICMP 19096</strain>
    </source>
</reference>
<dbReference type="Pfam" id="PF00324">
    <property type="entry name" value="AA_permease"/>
    <property type="match status" value="1"/>
</dbReference>
<evidence type="ECO:0000313" key="12">
    <source>
        <dbReference type="Proteomes" id="UP000018849"/>
    </source>
</evidence>
<feature type="transmembrane region" description="Helical" evidence="9">
    <location>
        <begin position="169"/>
        <end position="191"/>
    </location>
</feature>
<evidence type="ECO:0000256" key="5">
    <source>
        <dbReference type="ARBA" id="ARBA00022692"/>
    </source>
</evidence>
<proteinExistence type="inferred from homology"/>
<comment type="subcellular location">
    <subcellularLocation>
        <location evidence="1">Cell membrane</location>
        <topology evidence="1">Multi-pass membrane protein</topology>
    </subcellularLocation>
</comment>
<dbReference type="PANTHER" id="PTHR43495:SF4">
    <property type="entry name" value="AROMATIC AMINO ACID TRANSPORT PROTEIN AROP"/>
    <property type="match status" value="1"/>
</dbReference>
<keyword evidence="7 9" id="KW-1133">Transmembrane helix</keyword>
<evidence type="ECO:0000256" key="7">
    <source>
        <dbReference type="ARBA" id="ARBA00022989"/>
    </source>
</evidence>
<name>A0A656JQ84_PSESF</name>
<keyword evidence="5 9" id="KW-0812">Transmembrane</keyword>
<protein>
    <submittedName>
        <fullName evidence="11">Proline-specific permease proY</fullName>
    </submittedName>
</protein>
<keyword evidence="8 9" id="KW-0472">Membrane</keyword>
<evidence type="ECO:0000256" key="2">
    <source>
        <dbReference type="ARBA" id="ARBA00008583"/>
    </source>
</evidence>
<feature type="transmembrane region" description="Helical" evidence="9">
    <location>
        <begin position="49"/>
        <end position="68"/>
    </location>
</feature>
<evidence type="ECO:0000256" key="9">
    <source>
        <dbReference type="SAM" id="Phobius"/>
    </source>
</evidence>
<dbReference type="InterPro" id="IPR004841">
    <property type="entry name" value="AA-permease/SLC12A_dom"/>
</dbReference>
<accession>A0A656JQ84</accession>
<feature type="transmembrane region" description="Helical" evidence="9">
    <location>
        <begin position="127"/>
        <end position="149"/>
    </location>
</feature>
<dbReference type="GO" id="GO:0005886">
    <property type="term" value="C:plasma membrane"/>
    <property type="evidence" value="ECO:0007669"/>
    <property type="project" value="UniProtKB-SubCell"/>
</dbReference>
<gene>
    <name evidence="11" type="ORF">A245_33658</name>
</gene>
<dbReference type="EMBL" id="AOKF01002882">
    <property type="protein sequence ID" value="EPN44242.1"/>
    <property type="molecule type" value="Genomic_DNA"/>
</dbReference>
<feature type="transmembrane region" description="Helical" evidence="9">
    <location>
        <begin position="99"/>
        <end position="121"/>
    </location>
</feature>
<dbReference type="PANTHER" id="PTHR43495">
    <property type="entry name" value="GABA PERMEASE"/>
    <property type="match status" value="1"/>
</dbReference>
<evidence type="ECO:0000313" key="11">
    <source>
        <dbReference type="EMBL" id="EPN44242.1"/>
    </source>
</evidence>
<comment type="caution">
    <text evidence="11">The sequence shown here is derived from an EMBL/GenBank/DDBJ whole genome shotgun (WGS) entry which is preliminary data.</text>
</comment>
<evidence type="ECO:0000256" key="1">
    <source>
        <dbReference type="ARBA" id="ARBA00004651"/>
    </source>
</evidence>
<evidence type="ECO:0000256" key="4">
    <source>
        <dbReference type="ARBA" id="ARBA00022475"/>
    </source>
</evidence>
<dbReference type="GO" id="GO:0055085">
    <property type="term" value="P:transmembrane transport"/>
    <property type="evidence" value="ECO:0007669"/>
    <property type="project" value="InterPro"/>
</dbReference>
<keyword evidence="3" id="KW-0813">Transport</keyword>